<dbReference type="Pfam" id="PF04884">
    <property type="entry name" value="UVB_sens_prot"/>
    <property type="match status" value="1"/>
</dbReference>
<gene>
    <name evidence="9" type="ORF">BC938DRAFT_473997</name>
</gene>
<comment type="caution">
    <text evidence="9">The sequence shown here is derived from an EMBL/GenBank/DDBJ whole genome shotgun (WGS) entry which is preliminary data.</text>
</comment>
<dbReference type="PANTHER" id="PTHR12770:SF31">
    <property type="entry name" value="RUS FAMILY MEMBER 1"/>
    <property type="match status" value="1"/>
</dbReference>
<feature type="domain" description="Root UVB sensitive protein C-terminal" evidence="8">
    <location>
        <begin position="126"/>
        <end position="314"/>
    </location>
</feature>
<organism evidence="9 10">
    <name type="scientific">Jimgerdemannia flammicorona</name>
    <dbReference type="NCBI Taxonomy" id="994334"/>
    <lineage>
        <taxon>Eukaryota</taxon>
        <taxon>Fungi</taxon>
        <taxon>Fungi incertae sedis</taxon>
        <taxon>Mucoromycota</taxon>
        <taxon>Mucoromycotina</taxon>
        <taxon>Endogonomycetes</taxon>
        <taxon>Endogonales</taxon>
        <taxon>Endogonaceae</taxon>
        <taxon>Jimgerdemannia</taxon>
    </lineage>
</organism>
<protein>
    <submittedName>
        <fullName evidence="9">Uncharacterized protein</fullName>
    </submittedName>
</protein>
<name>A0A433Q329_9FUNG</name>
<dbReference type="PANTHER" id="PTHR12770">
    <property type="entry name" value="RUS1 FAMILY PROTEIN C16ORF58"/>
    <property type="match status" value="1"/>
</dbReference>
<evidence type="ECO:0000259" key="7">
    <source>
        <dbReference type="Pfam" id="PF04884"/>
    </source>
</evidence>
<keyword evidence="4 6" id="KW-1133">Transmembrane helix</keyword>
<sequence>MLCYLVRYAQCRGLLAAYDQLTGMIFAMADCLSYGNAVWHTACDAVVGKPYDYMVHLLVCAIVLRFIVFSLGSLHVSVAILDYRIFTFLHLLANYKAVRSVTLNTLNRQRASLVIQEYLWHNKGEILTPQQVAQRERIFGWPGERGGKIEMGTSLTKVVGLLKGDSKSPSTLLSLFTTFIDEDYVLSISQPRPLNSTPHSHHGHGALLCIAFHELARPEDTLRAYFHACLLLEVRERAEEAQANEVGGVIGDKEEQEEPTRMTNKTLDSETLVEETLLTTQRFFDGFMAKCKIAGWNIERGMVEGVEDGWRIWWKDEVDKE</sequence>
<evidence type="ECO:0000259" key="8">
    <source>
        <dbReference type="Pfam" id="PF24160"/>
    </source>
</evidence>
<dbReference type="Proteomes" id="UP000274822">
    <property type="component" value="Unassembled WGS sequence"/>
</dbReference>
<evidence type="ECO:0000256" key="1">
    <source>
        <dbReference type="ARBA" id="ARBA00004370"/>
    </source>
</evidence>
<evidence type="ECO:0000256" key="6">
    <source>
        <dbReference type="SAM" id="Phobius"/>
    </source>
</evidence>
<dbReference type="InterPro" id="IPR055412">
    <property type="entry name" value="UVB_sens_C"/>
</dbReference>
<evidence type="ECO:0000256" key="5">
    <source>
        <dbReference type="ARBA" id="ARBA00023136"/>
    </source>
</evidence>
<dbReference type="InterPro" id="IPR054549">
    <property type="entry name" value="UVB_sens_RUS_dom"/>
</dbReference>
<dbReference type="AlphaFoldDB" id="A0A433Q329"/>
<dbReference type="InterPro" id="IPR006968">
    <property type="entry name" value="RUS_fam"/>
</dbReference>
<evidence type="ECO:0000256" key="4">
    <source>
        <dbReference type="ARBA" id="ARBA00022989"/>
    </source>
</evidence>
<keyword evidence="10" id="KW-1185">Reference proteome</keyword>
<proteinExistence type="inferred from homology"/>
<evidence type="ECO:0000256" key="3">
    <source>
        <dbReference type="ARBA" id="ARBA00022692"/>
    </source>
</evidence>
<accession>A0A433Q329</accession>
<evidence type="ECO:0000256" key="2">
    <source>
        <dbReference type="ARBA" id="ARBA00007558"/>
    </source>
</evidence>
<comment type="subcellular location">
    <subcellularLocation>
        <location evidence="1">Membrane</location>
    </subcellularLocation>
</comment>
<feature type="domain" description="Protein root UVB sensitive/RUS" evidence="7">
    <location>
        <begin position="61"/>
        <end position="120"/>
    </location>
</feature>
<dbReference type="EMBL" id="RBNJ01016976">
    <property type="protein sequence ID" value="RUS24176.1"/>
    <property type="molecule type" value="Genomic_DNA"/>
</dbReference>
<keyword evidence="3 6" id="KW-0812">Transmembrane</keyword>
<dbReference type="GO" id="GO:0016020">
    <property type="term" value="C:membrane"/>
    <property type="evidence" value="ECO:0007669"/>
    <property type="project" value="UniProtKB-SubCell"/>
</dbReference>
<evidence type="ECO:0000313" key="10">
    <source>
        <dbReference type="Proteomes" id="UP000274822"/>
    </source>
</evidence>
<comment type="similarity">
    <text evidence="2">Belongs to the RUS1 family.</text>
</comment>
<dbReference type="Pfam" id="PF24160">
    <property type="entry name" value="UVB_sens_C"/>
    <property type="match status" value="1"/>
</dbReference>
<evidence type="ECO:0000313" key="9">
    <source>
        <dbReference type="EMBL" id="RUS24176.1"/>
    </source>
</evidence>
<feature type="transmembrane region" description="Helical" evidence="6">
    <location>
        <begin position="54"/>
        <end position="81"/>
    </location>
</feature>
<reference evidence="9 10" key="1">
    <citation type="journal article" date="2018" name="New Phytol.">
        <title>Phylogenomics of Endogonaceae and evolution of mycorrhizas within Mucoromycota.</title>
        <authorList>
            <person name="Chang Y."/>
            <person name="Desiro A."/>
            <person name="Na H."/>
            <person name="Sandor L."/>
            <person name="Lipzen A."/>
            <person name="Clum A."/>
            <person name="Barry K."/>
            <person name="Grigoriev I.V."/>
            <person name="Martin F.M."/>
            <person name="Stajich J.E."/>
            <person name="Smith M.E."/>
            <person name="Bonito G."/>
            <person name="Spatafora J.W."/>
        </authorList>
    </citation>
    <scope>NUCLEOTIDE SEQUENCE [LARGE SCALE GENOMIC DNA]</scope>
    <source>
        <strain evidence="9 10">AD002</strain>
    </source>
</reference>
<keyword evidence="5 6" id="KW-0472">Membrane</keyword>